<keyword evidence="3" id="KW-0597">Phosphoprotein</keyword>
<keyword evidence="11" id="KW-1185">Reference proteome</keyword>
<dbReference type="PANTHER" id="PTHR41523">
    <property type="entry name" value="TWO-COMPONENT SYSTEM SENSOR PROTEIN"/>
    <property type="match status" value="1"/>
</dbReference>
<feature type="domain" description="Histidine kinase" evidence="9">
    <location>
        <begin position="286"/>
        <end position="479"/>
    </location>
</feature>
<dbReference type="GO" id="GO:0005524">
    <property type="term" value="F:ATP binding"/>
    <property type="evidence" value="ECO:0007669"/>
    <property type="project" value="UniProtKB-KW"/>
</dbReference>
<dbReference type="Gene3D" id="3.30.450.280">
    <property type="entry name" value="GAF domain"/>
    <property type="match status" value="1"/>
</dbReference>
<dbReference type="SUPFAM" id="SSF55874">
    <property type="entry name" value="ATPase domain of HSP90 chaperone/DNA topoisomerase II/histidine kinase"/>
    <property type="match status" value="1"/>
</dbReference>
<evidence type="ECO:0000256" key="4">
    <source>
        <dbReference type="ARBA" id="ARBA00022679"/>
    </source>
</evidence>
<name>A0A0R1RGG8_9LACO</name>
<dbReference type="InterPro" id="IPR022066">
    <property type="entry name" value="PdtaS_GAF"/>
</dbReference>
<dbReference type="PATRIC" id="fig|1114972.6.peg.2201"/>
<dbReference type="eggNOG" id="COG3920">
    <property type="taxonomic scope" value="Bacteria"/>
</dbReference>
<dbReference type="OrthoDB" id="9767435at2"/>
<dbReference type="Proteomes" id="UP000051999">
    <property type="component" value="Unassembled WGS sequence"/>
</dbReference>
<dbReference type="InterPro" id="IPR038424">
    <property type="entry name" value="H_kinase_PdtaS_GAF_sf"/>
</dbReference>
<dbReference type="Gene3D" id="3.30.450.20">
    <property type="entry name" value="PAS domain"/>
    <property type="match status" value="1"/>
</dbReference>
<evidence type="ECO:0000256" key="8">
    <source>
        <dbReference type="ARBA" id="ARBA00023012"/>
    </source>
</evidence>
<evidence type="ECO:0000256" key="7">
    <source>
        <dbReference type="ARBA" id="ARBA00022840"/>
    </source>
</evidence>
<reference evidence="10 11" key="1">
    <citation type="journal article" date="2015" name="Genome Announc.">
        <title>Expanding the biotechnology potential of lactobacilli through comparative genomics of 213 strains and associated genera.</title>
        <authorList>
            <person name="Sun Z."/>
            <person name="Harris H.M."/>
            <person name="McCann A."/>
            <person name="Guo C."/>
            <person name="Argimon S."/>
            <person name="Zhang W."/>
            <person name="Yang X."/>
            <person name="Jeffery I.B."/>
            <person name="Cooney J.C."/>
            <person name="Kagawa T.F."/>
            <person name="Liu W."/>
            <person name="Song Y."/>
            <person name="Salvetti E."/>
            <person name="Wrobel A."/>
            <person name="Rasinkangas P."/>
            <person name="Parkhill J."/>
            <person name="Rea M.C."/>
            <person name="O'Sullivan O."/>
            <person name="Ritari J."/>
            <person name="Douillard F.P."/>
            <person name="Paul Ross R."/>
            <person name="Yang R."/>
            <person name="Briner A.E."/>
            <person name="Felis G.E."/>
            <person name="de Vos W.M."/>
            <person name="Barrangou R."/>
            <person name="Klaenhammer T.R."/>
            <person name="Caufield P.W."/>
            <person name="Cui Y."/>
            <person name="Zhang H."/>
            <person name="O'Toole P.W."/>
        </authorList>
    </citation>
    <scope>NUCLEOTIDE SEQUENCE [LARGE SCALE GENOMIC DNA]</scope>
    <source>
        <strain evidence="10 11">DSM 15814</strain>
    </source>
</reference>
<dbReference type="PROSITE" id="PS50109">
    <property type="entry name" value="HIS_KIN"/>
    <property type="match status" value="1"/>
</dbReference>
<dbReference type="SMART" id="SM00387">
    <property type="entry name" value="HATPase_c"/>
    <property type="match status" value="1"/>
</dbReference>
<evidence type="ECO:0000256" key="6">
    <source>
        <dbReference type="ARBA" id="ARBA00022777"/>
    </source>
</evidence>
<dbReference type="GO" id="GO:0004673">
    <property type="term" value="F:protein histidine kinase activity"/>
    <property type="evidence" value="ECO:0007669"/>
    <property type="project" value="UniProtKB-EC"/>
</dbReference>
<accession>A0A0R1RGG8</accession>
<evidence type="ECO:0000313" key="11">
    <source>
        <dbReference type="Proteomes" id="UP000051999"/>
    </source>
</evidence>
<dbReference type="Gene3D" id="3.30.565.10">
    <property type="entry name" value="Histidine kinase-like ATPase, C-terminal domain"/>
    <property type="match status" value="1"/>
</dbReference>
<dbReference type="PANTHER" id="PTHR41523:SF8">
    <property type="entry name" value="ETHYLENE RESPONSE SENSOR PROTEIN"/>
    <property type="match status" value="1"/>
</dbReference>
<keyword evidence="8" id="KW-0902">Two-component regulatory system</keyword>
<dbReference type="InterPro" id="IPR011495">
    <property type="entry name" value="Sig_transdc_His_kin_sub2_dim/P"/>
</dbReference>
<keyword evidence="4" id="KW-0808">Transferase</keyword>
<dbReference type="Pfam" id="PF02518">
    <property type="entry name" value="HATPase_c"/>
    <property type="match status" value="1"/>
</dbReference>
<dbReference type="InterPro" id="IPR003594">
    <property type="entry name" value="HATPase_dom"/>
</dbReference>
<dbReference type="EMBL" id="AZFF01000005">
    <property type="protein sequence ID" value="KRL56112.1"/>
    <property type="molecule type" value="Genomic_DNA"/>
</dbReference>
<comment type="catalytic activity">
    <reaction evidence="1">
        <text>ATP + protein L-histidine = ADP + protein N-phospho-L-histidine.</text>
        <dbReference type="EC" id="2.7.13.3"/>
    </reaction>
</comment>
<evidence type="ECO:0000256" key="3">
    <source>
        <dbReference type="ARBA" id="ARBA00022553"/>
    </source>
</evidence>
<proteinExistence type="predicted"/>
<evidence type="ECO:0000256" key="1">
    <source>
        <dbReference type="ARBA" id="ARBA00000085"/>
    </source>
</evidence>
<gene>
    <name evidence="10" type="ORF">FD35_GL002152</name>
</gene>
<dbReference type="EC" id="2.7.13.3" evidence="2"/>
<protein>
    <recommendedName>
        <fullName evidence="2">histidine kinase</fullName>
        <ecNumber evidence="2">2.7.13.3</ecNumber>
    </recommendedName>
</protein>
<dbReference type="Pfam" id="PF07568">
    <property type="entry name" value="HisKA_2"/>
    <property type="match status" value="1"/>
</dbReference>
<dbReference type="GO" id="GO:0000160">
    <property type="term" value="P:phosphorelay signal transduction system"/>
    <property type="evidence" value="ECO:0007669"/>
    <property type="project" value="UniProtKB-KW"/>
</dbReference>
<dbReference type="Pfam" id="PF12282">
    <property type="entry name" value="GAF_PdtaS"/>
    <property type="match status" value="1"/>
</dbReference>
<evidence type="ECO:0000259" key="9">
    <source>
        <dbReference type="PROSITE" id="PS50109"/>
    </source>
</evidence>
<dbReference type="AlphaFoldDB" id="A0A0R1RGG8"/>
<evidence type="ECO:0000313" key="10">
    <source>
        <dbReference type="EMBL" id="KRL56112.1"/>
    </source>
</evidence>
<organism evidence="10 11">
    <name type="scientific">Furfurilactobacillus rossiae DSM 15814</name>
    <dbReference type="NCBI Taxonomy" id="1114972"/>
    <lineage>
        <taxon>Bacteria</taxon>
        <taxon>Bacillati</taxon>
        <taxon>Bacillota</taxon>
        <taxon>Bacilli</taxon>
        <taxon>Lactobacillales</taxon>
        <taxon>Lactobacillaceae</taxon>
        <taxon>Furfurilactobacillus</taxon>
    </lineage>
</organism>
<sequence length="481" mass="54470">MMNEIEKLCQRYTTLDSLDVKLLVETAEKISQTESYQDFDVFIDVRNEFSDQAVVVFHKPPLTKQSLYHRQVVGQQALRTNEPGVMPTLETQLKSVDLLAETQEQRLIHQRIYPIIRGNRTLGATIIESDESENVLNDFQSPKDGQSRFNDISATVKMFNRQESTTITDQLADAILVFDHSGTLVLANQTAINLYQKVGYIGKIIGLDFENLSLDGTRFQENLKVLSQVDERDQPLKSTFNYLNYFFSSRKFWNRESRQLVVLLEDKTDVKAKEAEIISKSVAIREINHRVKNNLQSVISLLRIQQRRLDDETAKQALTESISRITAIASTYELMSKQIEDETNLKAALQLLVSHFIQLDDNTQQITIDLQVDETITVNSDQVVTISIIVNELLQNAFAHAFTASTPQNHVLIQGTVSNNVITLQVKDNGIGFDPHRTRSGSLGLMIIRSYVSDKLSGKLNIETSSVGTDVTFSFDHTPQQ</sequence>
<keyword evidence="7" id="KW-0067">ATP-binding</keyword>
<comment type="caution">
    <text evidence="10">The sequence shown here is derived from an EMBL/GenBank/DDBJ whole genome shotgun (WGS) entry which is preliminary data.</text>
</comment>
<evidence type="ECO:0000256" key="5">
    <source>
        <dbReference type="ARBA" id="ARBA00022741"/>
    </source>
</evidence>
<keyword evidence="6" id="KW-0418">Kinase</keyword>
<dbReference type="InterPro" id="IPR005467">
    <property type="entry name" value="His_kinase_dom"/>
</dbReference>
<dbReference type="InterPro" id="IPR036890">
    <property type="entry name" value="HATPase_C_sf"/>
</dbReference>
<dbReference type="STRING" id="1114972.FD35_GL002152"/>
<keyword evidence="5" id="KW-0547">Nucleotide-binding</keyword>
<evidence type="ECO:0000256" key="2">
    <source>
        <dbReference type="ARBA" id="ARBA00012438"/>
    </source>
</evidence>
<dbReference type="RefSeq" id="WP_035143607.1">
    <property type="nucleotide sequence ID" value="NZ_AUAW01000006.1"/>
</dbReference>